<dbReference type="RefSeq" id="WP_380830051.1">
    <property type="nucleotide sequence ID" value="NZ_JBHTCG010000025.1"/>
</dbReference>
<evidence type="ECO:0000313" key="1">
    <source>
        <dbReference type="EMBL" id="MFC7386278.1"/>
    </source>
</evidence>
<accession>A0ABW2P9J5</accession>
<protein>
    <submittedName>
        <fullName evidence="1">Uncharacterized protein</fullName>
    </submittedName>
</protein>
<organism evidence="1 2">
    <name type="scientific">Sphaerisporangium rhizosphaerae</name>
    <dbReference type="NCBI Taxonomy" id="2269375"/>
    <lineage>
        <taxon>Bacteria</taxon>
        <taxon>Bacillati</taxon>
        <taxon>Actinomycetota</taxon>
        <taxon>Actinomycetes</taxon>
        <taxon>Streptosporangiales</taxon>
        <taxon>Streptosporangiaceae</taxon>
        <taxon>Sphaerisporangium</taxon>
    </lineage>
</organism>
<name>A0ABW2P9J5_9ACTN</name>
<comment type="caution">
    <text evidence="1">The sequence shown here is derived from an EMBL/GenBank/DDBJ whole genome shotgun (WGS) entry which is preliminary data.</text>
</comment>
<gene>
    <name evidence="1" type="ORF">ACFQSB_29000</name>
</gene>
<dbReference type="EMBL" id="JBHTCG010000025">
    <property type="protein sequence ID" value="MFC7386278.1"/>
    <property type="molecule type" value="Genomic_DNA"/>
</dbReference>
<sequence length="174" mass="18374">MCRNVLEGTSMADDPPTIDSVARSVLEKVAPRQISFLDSTASEIFAGGATSRRAMLAALGDGRTGRPTGFGAESMGLVVGFLLSVLNGVACEILTDQVTERSGALVRRWRARRERRALASRPAPRGLDTKLPPLGAVQAAQVGQRVLGLAREAGIPEEQAHRISTLIAAELTTA</sequence>
<keyword evidence="2" id="KW-1185">Reference proteome</keyword>
<evidence type="ECO:0000313" key="2">
    <source>
        <dbReference type="Proteomes" id="UP001596496"/>
    </source>
</evidence>
<reference evidence="2" key="1">
    <citation type="journal article" date="2019" name="Int. J. Syst. Evol. Microbiol.">
        <title>The Global Catalogue of Microorganisms (GCM) 10K type strain sequencing project: providing services to taxonomists for standard genome sequencing and annotation.</title>
        <authorList>
            <consortium name="The Broad Institute Genomics Platform"/>
            <consortium name="The Broad Institute Genome Sequencing Center for Infectious Disease"/>
            <person name="Wu L."/>
            <person name="Ma J."/>
        </authorList>
    </citation>
    <scope>NUCLEOTIDE SEQUENCE [LARGE SCALE GENOMIC DNA]</scope>
    <source>
        <strain evidence="2">CECT 7649</strain>
    </source>
</reference>
<proteinExistence type="predicted"/>
<dbReference type="Proteomes" id="UP001596496">
    <property type="component" value="Unassembled WGS sequence"/>
</dbReference>